<dbReference type="AlphaFoldDB" id="A0AAW4L974"/>
<evidence type="ECO:0000259" key="4">
    <source>
        <dbReference type="Pfam" id="PF02872"/>
    </source>
</evidence>
<dbReference type="Pfam" id="PF00149">
    <property type="entry name" value="Metallophos"/>
    <property type="match status" value="1"/>
</dbReference>
<dbReference type="InterPro" id="IPR029052">
    <property type="entry name" value="Metallo-depent_PP-like"/>
</dbReference>
<comment type="similarity">
    <text evidence="2">Belongs to the 5'-nucleotidase family.</text>
</comment>
<feature type="domain" description="Calcineurin-like phosphoesterase" evidence="3">
    <location>
        <begin position="34"/>
        <end position="248"/>
    </location>
</feature>
<name>A0AAW4L974_9BACT</name>
<protein>
    <submittedName>
        <fullName evidence="5">5'-nucleotidase C-terminal domain-containing protein</fullName>
    </submittedName>
</protein>
<reference evidence="5 6" key="1">
    <citation type="submission" date="2021-05" db="EMBL/GenBank/DDBJ databases">
        <title>The draft genome of Geobacter pelophilus DSM 12255.</title>
        <authorList>
            <person name="Xu Z."/>
            <person name="Masuda Y."/>
            <person name="Itoh H."/>
            <person name="Senoo K."/>
        </authorList>
    </citation>
    <scope>NUCLEOTIDE SEQUENCE [LARGE SCALE GENOMIC DNA]</scope>
    <source>
        <strain evidence="5 6">DSM 12255</strain>
    </source>
</reference>
<dbReference type="SUPFAM" id="SSF55816">
    <property type="entry name" value="5'-nucleotidase (syn. UDP-sugar hydrolase), C-terminal domain"/>
    <property type="match status" value="1"/>
</dbReference>
<dbReference type="Gene3D" id="3.90.780.10">
    <property type="entry name" value="5'-Nucleotidase, C-terminal domain"/>
    <property type="match status" value="1"/>
</dbReference>
<comment type="caution">
    <text evidence="5">The sequence shown here is derived from an EMBL/GenBank/DDBJ whole genome shotgun (WGS) entry which is preliminary data.</text>
</comment>
<sequence length="598" mass="63383">MIGKMQRSAMPVFLLLLSLLTPACYSKSANFNLTIAHLNDTHSHLEPAAVNLTLGGEKTTAQLGGFARLKTALDQMRLEEPDLLLLHAGDAVQGTLYFTRFNGTVEYDFLNLLGVDAMTFGNHEFDRGVAAIPGWIQRSRFPWLSANIDFSLEPGIAPLVKPYLLKKINGEQVAIIGVTTETTPQTTINPGKAVFKDAVSSTRRQVASLTAQGINKIVLLSHLGYRQDMALAAQVSGVDVIVGGHSHTLLGDAPRLSSIGLASDGLYPTEVLAPDGKRVLVPQAWQWGDLLGKLKIAFTPDGEVSSWTGGAVIPVGDTFTRDGVLVVPGTQPYHDIVDSLKKSTTARIVAENSAVAAALLPYTAQLERFRQEVVASAANDITIGLNSGPGPLASDSMLAAVPRAQVALLNYGGVRKGLAAGNITVGDVLEVMPFANTLVLVDLTGAELKQALEEDIDFLIAKFGLSANAMPYLGGAIMTVQPTADNGSRITALAIKDSDGSYQPLDPGKVYRTVTNAFIANGGDGFTAIKNAAGFRSDTGVIDSDAFRDYLKIRATVRNPTEQRITILPTAALLPVAALGAADGYGRDLLPQFASMGH</sequence>
<dbReference type="GO" id="GO:0000166">
    <property type="term" value="F:nucleotide binding"/>
    <property type="evidence" value="ECO:0007669"/>
    <property type="project" value="UniProtKB-KW"/>
</dbReference>
<dbReference type="PRINTS" id="PR01607">
    <property type="entry name" value="APYRASEFAMLY"/>
</dbReference>
<dbReference type="GO" id="GO:0008253">
    <property type="term" value="F:5'-nucleotidase activity"/>
    <property type="evidence" value="ECO:0007669"/>
    <property type="project" value="TreeGrafter"/>
</dbReference>
<dbReference type="GO" id="GO:0030288">
    <property type="term" value="C:outer membrane-bounded periplasmic space"/>
    <property type="evidence" value="ECO:0007669"/>
    <property type="project" value="TreeGrafter"/>
</dbReference>
<keyword evidence="2" id="KW-0378">Hydrolase</keyword>
<dbReference type="GO" id="GO:0009166">
    <property type="term" value="P:nucleotide catabolic process"/>
    <property type="evidence" value="ECO:0007669"/>
    <property type="project" value="InterPro"/>
</dbReference>
<gene>
    <name evidence="5" type="ORF">KI809_09760</name>
</gene>
<dbReference type="InterPro" id="IPR006179">
    <property type="entry name" value="5_nucleotidase/apyrase"/>
</dbReference>
<evidence type="ECO:0000256" key="1">
    <source>
        <dbReference type="ARBA" id="ARBA00022729"/>
    </source>
</evidence>
<dbReference type="Pfam" id="PF02872">
    <property type="entry name" value="5_nucleotid_C"/>
    <property type="match status" value="1"/>
</dbReference>
<keyword evidence="6" id="KW-1185">Reference proteome</keyword>
<dbReference type="RefSeq" id="WP_214171345.1">
    <property type="nucleotide sequence ID" value="NZ_JAHCVJ010000003.1"/>
</dbReference>
<evidence type="ECO:0000256" key="2">
    <source>
        <dbReference type="RuleBase" id="RU362119"/>
    </source>
</evidence>
<dbReference type="Gene3D" id="3.60.21.10">
    <property type="match status" value="1"/>
</dbReference>
<dbReference type="InterPro" id="IPR008334">
    <property type="entry name" value="5'-Nucleotdase_C"/>
</dbReference>
<feature type="signal peptide" evidence="2">
    <location>
        <begin position="1"/>
        <end position="23"/>
    </location>
</feature>
<dbReference type="Proteomes" id="UP000811899">
    <property type="component" value="Unassembled WGS sequence"/>
</dbReference>
<feature type="chain" id="PRO_5043111357" evidence="2">
    <location>
        <begin position="24"/>
        <end position="598"/>
    </location>
</feature>
<accession>A0AAW4L974</accession>
<keyword evidence="2" id="KW-0547">Nucleotide-binding</keyword>
<evidence type="ECO:0000259" key="3">
    <source>
        <dbReference type="Pfam" id="PF00149"/>
    </source>
</evidence>
<feature type="domain" description="5'-Nucleotidase C-terminal" evidence="4">
    <location>
        <begin position="389"/>
        <end position="530"/>
    </location>
</feature>
<dbReference type="PANTHER" id="PTHR11575:SF24">
    <property type="entry name" value="5'-NUCLEOTIDASE"/>
    <property type="match status" value="1"/>
</dbReference>
<organism evidence="5 6">
    <name type="scientific">Geoanaerobacter pelophilus</name>
    <dbReference type="NCBI Taxonomy" id="60036"/>
    <lineage>
        <taxon>Bacteria</taxon>
        <taxon>Pseudomonadati</taxon>
        <taxon>Thermodesulfobacteriota</taxon>
        <taxon>Desulfuromonadia</taxon>
        <taxon>Geobacterales</taxon>
        <taxon>Geobacteraceae</taxon>
        <taxon>Geoanaerobacter</taxon>
    </lineage>
</organism>
<dbReference type="EMBL" id="JAHCVJ010000003">
    <property type="protein sequence ID" value="MBT0664584.1"/>
    <property type="molecule type" value="Genomic_DNA"/>
</dbReference>
<keyword evidence="1 2" id="KW-0732">Signal</keyword>
<evidence type="ECO:0000313" key="5">
    <source>
        <dbReference type="EMBL" id="MBT0664584.1"/>
    </source>
</evidence>
<dbReference type="GO" id="GO:0008768">
    <property type="term" value="F:UDP-sugar diphosphatase activity"/>
    <property type="evidence" value="ECO:0007669"/>
    <property type="project" value="TreeGrafter"/>
</dbReference>
<dbReference type="InterPro" id="IPR004843">
    <property type="entry name" value="Calcineurin-like_PHP"/>
</dbReference>
<dbReference type="PANTHER" id="PTHR11575">
    <property type="entry name" value="5'-NUCLEOTIDASE-RELATED"/>
    <property type="match status" value="1"/>
</dbReference>
<dbReference type="InterPro" id="IPR036907">
    <property type="entry name" value="5'-Nucleotdase_C_sf"/>
</dbReference>
<evidence type="ECO:0000313" key="6">
    <source>
        <dbReference type="Proteomes" id="UP000811899"/>
    </source>
</evidence>
<proteinExistence type="inferred from homology"/>
<dbReference type="SUPFAM" id="SSF56300">
    <property type="entry name" value="Metallo-dependent phosphatases"/>
    <property type="match status" value="1"/>
</dbReference>